<dbReference type="PANTHER" id="PTHR23077:SF171">
    <property type="entry name" value="NUCLEAR VALOSIN-CONTAINING PROTEIN-LIKE"/>
    <property type="match status" value="1"/>
</dbReference>
<dbReference type="Pfam" id="PF02585">
    <property type="entry name" value="PIG-L"/>
    <property type="match status" value="1"/>
</dbReference>
<dbReference type="Gene3D" id="1.10.8.60">
    <property type="match status" value="2"/>
</dbReference>
<evidence type="ECO:0000256" key="1">
    <source>
        <dbReference type="ARBA" id="ARBA00006066"/>
    </source>
</evidence>
<dbReference type="EC" id="3.5.1.89" evidence="2"/>
<dbReference type="InterPro" id="IPR003737">
    <property type="entry name" value="GlcNAc_PI_deacetylase-related"/>
</dbReference>
<dbReference type="EMBL" id="KV894106">
    <property type="protein sequence ID" value="OON18503.1"/>
    <property type="molecule type" value="Genomic_DNA"/>
</dbReference>
<dbReference type="GO" id="GO:0000225">
    <property type="term" value="F:N-acetylglucosaminylphosphatidylinositol deacetylase activity"/>
    <property type="evidence" value="ECO:0007669"/>
    <property type="project" value="UniProtKB-EC"/>
</dbReference>
<evidence type="ECO:0000313" key="7">
    <source>
        <dbReference type="EMBL" id="OON18503.1"/>
    </source>
</evidence>
<reference evidence="7 8" key="1">
    <citation type="submission" date="2015-03" db="EMBL/GenBank/DDBJ databases">
        <title>Draft genome of the nematode, Opisthorchis viverrini.</title>
        <authorList>
            <person name="Mitreva M."/>
        </authorList>
    </citation>
    <scope>NUCLEOTIDE SEQUENCE [LARGE SCALE GENOMIC DNA]</scope>
    <source>
        <strain evidence="7">Khon Kaen</strain>
    </source>
</reference>
<sequence length="932" mass="103258">MDNSPGYNPPQIQRTYLIPIAREVSQFGNRIHSFIQFVQGAVDRTSVDEFAQFVVKSSSTPCTKANIKAWRKDAFKALRLVNAEHMMADSPYALNNSLRLQSAPDVTKFDAELPPSNQKVPRKRSKLALDALNLPGLETYSIRLPTTRLSDVAATTPKSLRRQLKCFLRTHLCNTFHLPIWPSILINGPPFCGKTLLLEAVCGTLGAKLMTVSIGTVPANMRAWIDIFTQAKNNAPCVLHLDDIEGMEKHTTPAGTFRITCLLKSQLLRDLIGSGVAVVGETRSLLASLPQSVVDLFTQRLTFGMLSEEYRLGIFKQYLLDDVGDEFVISTSPQSDRMQLSEGLTCLELARRTPGYEAGDIIRLIGQLHMSGTLKLAEGELQAVDSDMEESDKVEPSARRPSFAFDPDALMSDESMDSKGVSSSSIVITRALVDEALSLVVPAVKNTAEFVTIPDVNWTDVGGLDSTKTQLYNRFMLLVDDWKRAQALGRRSGGVLLEGPPGCGKTLVAKALSNQAGLNFLSVKGPEVLNKFQGESERRVREIFERARACQPCLIFFDEIDAICPKRDSDESTGSRVSLVNQLLVELDGVDKHRSARVFVVGATNRKDMIDPAVLRPGRLGLHLVINPPQTPNERLAVLSACTRGATVPRIEGGITSLDELAKDPRTENMSGADLDNVLELAKQNAQLDRQDFISRTHLFAALAELFSLPSPVLFTCLLIHVWTWWLKSRRATRNHIKGPVLLVTAHPDDETMFFSPILLWLKKVNVPVDLLCFSAGDYEGLGAIRANELRQAAKCFGIRNLRLIDSPTIFPDSPSVDWCPKSILEEVGRTCEQWGSRTLITFDEYGVSSHPNHRAISLALRTLTQGQLPPCLWLQSVHVFRKYCWIIDTLYTSLFPCNRLHHNVCSSVTIGVVSLAVYPVLSVHVQKYSCE</sequence>
<feature type="domain" description="AAA+ ATPase" evidence="6">
    <location>
        <begin position="180"/>
        <end position="355"/>
    </location>
</feature>
<dbReference type="InterPro" id="IPR050168">
    <property type="entry name" value="AAA_ATPase_domain"/>
</dbReference>
<dbReference type="Proteomes" id="UP000243686">
    <property type="component" value="Unassembled WGS sequence"/>
</dbReference>
<keyword evidence="3" id="KW-0547">Nucleotide-binding</keyword>
<dbReference type="InterPro" id="IPR003593">
    <property type="entry name" value="AAA+_ATPase"/>
</dbReference>
<dbReference type="FunFam" id="3.40.50.300:FF:001025">
    <property type="entry name" value="ATPase family, AAA domain-containing 2B"/>
    <property type="match status" value="1"/>
</dbReference>
<name>A0A1S8WWA4_OPIVI</name>
<dbReference type="InterPro" id="IPR024078">
    <property type="entry name" value="LmbE-like_dom_sf"/>
</dbReference>
<feature type="non-terminal residue" evidence="7">
    <location>
        <position position="932"/>
    </location>
</feature>
<dbReference type="GO" id="GO:0005634">
    <property type="term" value="C:nucleus"/>
    <property type="evidence" value="ECO:0007669"/>
    <property type="project" value="TreeGrafter"/>
</dbReference>
<dbReference type="GO" id="GO:0016887">
    <property type="term" value="F:ATP hydrolysis activity"/>
    <property type="evidence" value="ECO:0007669"/>
    <property type="project" value="InterPro"/>
</dbReference>
<proteinExistence type="inferred from homology"/>
<evidence type="ECO:0000256" key="3">
    <source>
        <dbReference type="ARBA" id="ARBA00022741"/>
    </source>
</evidence>
<evidence type="ECO:0000256" key="5">
    <source>
        <dbReference type="ARBA" id="ARBA00023054"/>
    </source>
</evidence>
<dbReference type="Pfam" id="PF00004">
    <property type="entry name" value="AAA"/>
    <property type="match status" value="2"/>
</dbReference>
<protein>
    <recommendedName>
        <fullName evidence="2">N-acetylglucosaminylphosphatidylinositol deacetylase</fullName>
        <ecNumber evidence="2">3.5.1.89</ecNumber>
    </recommendedName>
</protein>
<dbReference type="InterPro" id="IPR003960">
    <property type="entry name" value="ATPase_AAA_CS"/>
</dbReference>
<organism evidence="7 8">
    <name type="scientific">Opisthorchis viverrini</name>
    <name type="common">Southeast Asian liver fluke</name>
    <dbReference type="NCBI Taxonomy" id="6198"/>
    <lineage>
        <taxon>Eukaryota</taxon>
        <taxon>Metazoa</taxon>
        <taxon>Spiralia</taxon>
        <taxon>Lophotrochozoa</taxon>
        <taxon>Platyhelminthes</taxon>
        <taxon>Trematoda</taxon>
        <taxon>Digenea</taxon>
        <taxon>Opisthorchiida</taxon>
        <taxon>Opisthorchiata</taxon>
        <taxon>Opisthorchiidae</taxon>
        <taxon>Opisthorchis</taxon>
    </lineage>
</organism>
<dbReference type="PROSITE" id="PS00674">
    <property type="entry name" value="AAA"/>
    <property type="match status" value="1"/>
</dbReference>
<accession>A0A1S8WWA4</accession>
<gene>
    <name evidence="7" type="ORF">X801_05642</name>
</gene>
<dbReference type="GO" id="GO:0005524">
    <property type="term" value="F:ATP binding"/>
    <property type="evidence" value="ECO:0007669"/>
    <property type="project" value="UniProtKB-KW"/>
</dbReference>
<evidence type="ECO:0000256" key="4">
    <source>
        <dbReference type="ARBA" id="ARBA00022840"/>
    </source>
</evidence>
<feature type="domain" description="AAA+ ATPase" evidence="6">
    <location>
        <begin position="491"/>
        <end position="630"/>
    </location>
</feature>
<keyword evidence="5" id="KW-0175">Coiled coil</keyword>
<dbReference type="SUPFAM" id="SSF102588">
    <property type="entry name" value="LmbE-like"/>
    <property type="match status" value="1"/>
</dbReference>
<dbReference type="SMART" id="SM00382">
    <property type="entry name" value="AAA"/>
    <property type="match status" value="2"/>
</dbReference>
<dbReference type="InterPro" id="IPR027417">
    <property type="entry name" value="P-loop_NTPase"/>
</dbReference>
<dbReference type="InterPro" id="IPR003959">
    <property type="entry name" value="ATPase_AAA_core"/>
</dbReference>
<dbReference type="AlphaFoldDB" id="A0A1S8WWA4"/>
<evidence type="ECO:0000259" key="6">
    <source>
        <dbReference type="SMART" id="SM00382"/>
    </source>
</evidence>
<comment type="similarity">
    <text evidence="1">Belongs to the PIGL family.</text>
</comment>
<dbReference type="PANTHER" id="PTHR23077">
    <property type="entry name" value="AAA-FAMILY ATPASE"/>
    <property type="match status" value="1"/>
</dbReference>
<evidence type="ECO:0000256" key="2">
    <source>
        <dbReference type="ARBA" id="ARBA00012176"/>
    </source>
</evidence>
<dbReference type="Gene3D" id="3.40.50.300">
    <property type="entry name" value="P-loop containing nucleotide triphosphate hydrolases"/>
    <property type="match status" value="2"/>
</dbReference>
<dbReference type="Gene3D" id="3.40.50.10320">
    <property type="entry name" value="LmbE-like"/>
    <property type="match status" value="1"/>
</dbReference>
<dbReference type="GO" id="GO:1990275">
    <property type="term" value="F:preribosome binding"/>
    <property type="evidence" value="ECO:0007669"/>
    <property type="project" value="TreeGrafter"/>
</dbReference>
<dbReference type="SUPFAM" id="SSF52540">
    <property type="entry name" value="P-loop containing nucleoside triphosphate hydrolases"/>
    <property type="match status" value="2"/>
</dbReference>
<keyword evidence="4" id="KW-0067">ATP-binding</keyword>
<keyword evidence="8" id="KW-1185">Reference proteome</keyword>
<evidence type="ECO:0000313" key="8">
    <source>
        <dbReference type="Proteomes" id="UP000243686"/>
    </source>
</evidence>
<dbReference type="GO" id="GO:0003723">
    <property type="term" value="F:RNA binding"/>
    <property type="evidence" value="ECO:0007669"/>
    <property type="project" value="TreeGrafter"/>
</dbReference>
<dbReference type="GO" id="GO:0042254">
    <property type="term" value="P:ribosome biogenesis"/>
    <property type="evidence" value="ECO:0007669"/>
    <property type="project" value="TreeGrafter"/>
</dbReference>